<keyword evidence="13" id="KW-1185">Reference proteome</keyword>
<dbReference type="PANTHER" id="PTHR10696:SF33">
    <property type="entry name" value="GAMMA-BUTYROBETAINE DIOXYGENASE"/>
    <property type="match status" value="1"/>
</dbReference>
<evidence type="ECO:0000313" key="13">
    <source>
        <dbReference type="Proteomes" id="UP001151699"/>
    </source>
</evidence>
<evidence type="ECO:0000256" key="7">
    <source>
        <dbReference type="ARBA" id="ARBA00022964"/>
    </source>
</evidence>
<evidence type="ECO:0000256" key="6">
    <source>
        <dbReference type="ARBA" id="ARBA00022873"/>
    </source>
</evidence>
<dbReference type="InterPro" id="IPR027417">
    <property type="entry name" value="P-loop_NTPase"/>
</dbReference>
<keyword evidence="8" id="KW-0560">Oxidoreductase</keyword>
<evidence type="ECO:0000256" key="4">
    <source>
        <dbReference type="ARBA" id="ARBA00008654"/>
    </source>
</evidence>
<comment type="caution">
    <text evidence="12">The sequence shown here is derived from an EMBL/GenBank/DDBJ whole genome shotgun (WGS) entry which is preliminary data.</text>
</comment>
<evidence type="ECO:0000256" key="3">
    <source>
        <dbReference type="ARBA" id="ARBA00005022"/>
    </source>
</evidence>
<evidence type="ECO:0000256" key="10">
    <source>
        <dbReference type="SAM" id="Coils"/>
    </source>
</evidence>
<dbReference type="GO" id="GO:0046872">
    <property type="term" value="F:metal ion binding"/>
    <property type="evidence" value="ECO:0007669"/>
    <property type="project" value="UniProtKB-KW"/>
</dbReference>
<reference evidence="12" key="1">
    <citation type="submission" date="2022-07" db="EMBL/GenBank/DDBJ databases">
        <authorList>
            <person name="Trinca V."/>
            <person name="Uliana J.V.C."/>
            <person name="Torres T.T."/>
            <person name="Ward R.J."/>
            <person name="Monesi N."/>
        </authorList>
    </citation>
    <scope>NUCLEOTIDE SEQUENCE</scope>
    <source>
        <strain evidence="12">HSMRA1968</strain>
        <tissue evidence="12">Whole embryos</tissue>
    </source>
</reference>
<gene>
    <name evidence="12" type="primary">Bbox1</name>
    <name evidence="12" type="ORF">Bhyg_09057</name>
</gene>
<dbReference type="InterPro" id="IPR042098">
    <property type="entry name" value="TauD-like_sf"/>
</dbReference>
<keyword evidence="10" id="KW-0175">Coiled coil</keyword>
<dbReference type="InterPro" id="IPR003819">
    <property type="entry name" value="TauD/TfdA-like"/>
</dbReference>
<comment type="pathway">
    <text evidence="3">Amine and polyamine biosynthesis; carnitine biosynthesis.</text>
</comment>
<dbReference type="CDD" id="cd00250">
    <property type="entry name" value="CAS_like"/>
    <property type="match status" value="1"/>
</dbReference>
<dbReference type="InterPro" id="IPR050411">
    <property type="entry name" value="AlphaKG_dependent_hydroxylases"/>
</dbReference>
<dbReference type="OrthoDB" id="406634at2759"/>
<comment type="cofactor">
    <cofactor evidence="1">
        <name>Fe(2+)</name>
        <dbReference type="ChEBI" id="CHEBI:29033"/>
    </cofactor>
</comment>
<comment type="cofactor">
    <cofactor evidence="2">
        <name>L-ascorbate</name>
        <dbReference type="ChEBI" id="CHEBI:38290"/>
    </cofactor>
</comment>
<sequence length="551" mass="63958">MNGQIIIGTSTSISTLMIDGIIAATKCKLLVLDAVKEKFWPSLNDVAEKIINQMPNKSDILLFSSTFPLNVKEFLKLPRLCRIATNECTNCMATKEFTGKMLREKFEVVKELKECKVKKTKLESEAGKDKPKLTKLESEAENRKRTITKLQKEVENSKLEIIELEASFFSSCDKCFHSGSMSRIVDWSKFDVNVKIKDISFNDLAAELTIKWSDDHRSVHSLNWLKERSFEYANRREYLDTFYRPKKTLWNKDGYSQVLDRYQFQDLIHENEALRSWLQSLSKNGFSIIENTPHSEHECRKLSNRVAFIRKTHYGEEFTVQAKPNTSNVAYLSTPLQLHTDLPYYGYKPGVILLHCLTQTKSSGGANLLSDGFLIAERMKLDWEKYFEVLTTTLVDWYDIGEEDGNQFYSVHRAPVISLDHEGNVDGINYSVPQRDSRFSISIDKVDEWYKAKAKFVELIHKEAVTFKTKPGEILTFDNTRCLHGRTGYTDQKNNTRHLIGAYLDWDEIYSKLRVLTLAKQKSTFPQHLYWNDPFGMRNERKMEIRQKMSI</sequence>
<dbReference type="EMBL" id="WJQU01000002">
    <property type="protein sequence ID" value="KAJ6644091.1"/>
    <property type="molecule type" value="Genomic_DNA"/>
</dbReference>
<dbReference type="InterPro" id="IPR038492">
    <property type="entry name" value="GBBH-like_N_sf"/>
</dbReference>
<name>A0A9Q0N719_9DIPT</name>
<dbReference type="PANTHER" id="PTHR10696">
    <property type="entry name" value="GAMMA-BUTYROBETAINE HYDROXYLASE-RELATED"/>
    <property type="match status" value="1"/>
</dbReference>
<proteinExistence type="inferred from homology"/>
<dbReference type="Pfam" id="PF02668">
    <property type="entry name" value="TauD"/>
    <property type="match status" value="1"/>
</dbReference>
<feature type="coiled-coil region" evidence="10">
    <location>
        <begin position="133"/>
        <end position="167"/>
    </location>
</feature>
<feature type="domain" description="TauD/TfdA-like" evidence="11">
    <location>
        <begin position="262"/>
        <end position="503"/>
    </location>
</feature>
<dbReference type="Gene3D" id="3.30.2020.30">
    <property type="match status" value="1"/>
</dbReference>
<dbReference type="FunFam" id="3.60.130.10:FF:000001">
    <property type="entry name" value="Trimethyllysine dioxygenase, mitochondrial"/>
    <property type="match status" value="1"/>
</dbReference>
<dbReference type="AlphaFoldDB" id="A0A9Q0N719"/>
<keyword evidence="5" id="KW-0479">Metal-binding</keyword>
<accession>A0A9Q0N719</accession>
<dbReference type="GO" id="GO:0051213">
    <property type="term" value="F:dioxygenase activity"/>
    <property type="evidence" value="ECO:0007669"/>
    <property type="project" value="UniProtKB-KW"/>
</dbReference>
<evidence type="ECO:0000256" key="8">
    <source>
        <dbReference type="ARBA" id="ARBA00023002"/>
    </source>
</evidence>
<protein>
    <submittedName>
        <fullName evidence="12">Gamma-butyrobetaine dioxygenase</fullName>
    </submittedName>
</protein>
<dbReference type="Gene3D" id="3.60.130.10">
    <property type="entry name" value="Clavaminate synthase-like"/>
    <property type="match status" value="1"/>
</dbReference>
<dbReference type="SUPFAM" id="SSF51197">
    <property type="entry name" value="Clavaminate synthase-like"/>
    <property type="match status" value="1"/>
</dbReference>
<keyword evidence="6" id="KW-0124">Carnitine biosynthesis</keyword>
<dbReference type="Proteomes" id="UP001151699">
    <property type="component" value="Chromosome B"/>
</dbReference>
<dbReference type="GO" id="GO:0045329">
    <property type="term" value="P:carnitine biosynthetic process"/>
    <property type="evidence" value="ECO:0007669"/>
    <property type="project" value="UniProtKB-KW"/>
</dbReference>
<dbReference type="GO" id="GO:0005739">
    <property type="term" value="C:mitochondrion"/>
    <property type="evidence" value="ECO:0007669"/>
    <property type="project" value="TreeGrafter"/>
</dbReference>
<evidence type="ECO:0000256" key="9">
    <source>
        <dbReference type="ARBA" id="ARBA00023004"/>
    </source>
</evidence>
<keyword evidence="7 12" id="KW-0223">Dioxygenase</keyword>
<evidence type="ECO:0000256" key="1">
    <source>
        <dbReference type="ARBA" id="ARBA00001954"/>
    </source>
</evidence>
<evidence type="ECO:0000313" key="12">
    <source>
        <dbReference type="EMBL" id="KAJ6644091.1"/>
    </source>
</evidence>
<dbReference type="Gene3D" id="3.40.50.300">
    <property type="entry name" value="P-loop containing nucleotide triphosphate hydrolases"/>
    <property type="match status" value="1"/>
</dbReference>
<evidence type="ECO:0000256" key="5">
    <source>
        <dbReference type="ARBA" id="ARBA00022723"/>
    </source>
</evidence>
<evidence type="ECO:0000256" key="2">
    <source>
        <dbReference type="ARBA" id="ARBA00001961"/>
    </source>
</evidence>
<keyword evidence="9" id="KW-0408">Iron</keyword>
<evidence type="ECO:0000259" key="11">
    <source>
        <dbReference type="Pfam" id="PF02668"/>
    </source>
</evidence>
<organism evidence="12 13">
    <name type="scientific">Pseudolycoriella hygida</name>
    <dbReference type="NCBI Taxonomy" id="35572"/>
    <lineage>
        <taxon>Eukaryota</taxon>
        <taxon>Metazoa</taxon>
        <taxon>Ecdysozoa</taxon>
        <taxon>Arthropoda</taxon>
        <taxon>Hexapoda</taxon>
        <taxon>Insecta</taxon>
        <taxon>Pterygota</taxon>
        <taxon>Neoptera</taxon>
        <taxon>Endopterygota</taxon>
        <taxon>Diptera</taxon>
        <taxon>Nematocera</taxon>
        <taxon>Sciaroidea</taxon>
        <taxon>Sciaridae</taxon>
        <taxon>Pseudolycoriella</taxon>
    </lineage>
</organism>
<comment type="similarity">
    <text evidence="4">Belongs to the gamma-BBH/TMLD family.</text>
</comment>